<sequence>MCAAPPLTVKQTVKQSELLHVGPDCHNHN</sequence>
<name>A0A453RG29_AEGTS</name>
<evidence type="ECO:0000313" key="1">
    <source>
        <dbReference type="EnsemblPlants" id="AET7Gv20570400.22"/>
    </source>
</evidence>
<reference evidence="1" key="5">
    <citation type="journal article" date="2021" name="G3 (Bethesda)">
        <title>Aegilops tauschii genome assembly Aet v5.0 features greater sequence contiguity and improved annotation.</title>
        <authorList>
            <person name="Wang L."/>
            <person name="Zhu T."/>
            <person name="Rodriguez J.C."/>
            <person name="Deal K.R."/>
            <person name="Dubcovsky J."/>
            <person name="McGuire P.E."/>
            <person name="Lux T."/>
            <person name="Spannagl M."/>
            <person name="Mayer K.F.X."/>
            <person name="Baldrich P."/>
            <person name="Meyers B.C."/>
            <person name="Huo N."/>
            <person name="Gu Y.Q."/>
            <person name="Zhou H."/>
            <person name="Devos K.M."/>
            <person name="Bennetzen J.L."/>
            <person name="Unver T."/>
            <person name="Budak H."/>
            <person name="Gulick P.J."/>
            <person name="Galiba G."/>
            <person name="Kalapos B."/>
            <person name="Nelson D.R."/>
            <person name="Li P."/>
            <person name="You F.M."/>
            <person name="Luo M.C."/>
            <person name="Dvorak J."/>
        </authorList>
    </citation>
    <scope>NUCLEOTIDE SEQUENCE [LARGE SCALE GENOMIC DNA]</scope>
    <source>
        <strain evidence="1">cv. AL8/78</strain>
    </source>
</reference>
<organism evidence="1 2">
    <name type="scientific">Aegilops tauschii subsp. strangulata</name>
    <name type="common">Goatgrass</name>
    <dbReference type="NCBI Taxonomy" id="200361"/>
    <lineage>
        <taxon>Eukaryota</taxon>
        <taxon>Viridiplantae</taxon>
        <taxon>Streptophyta</taxon>
        <taxon>Embryophyta</taxon>
        <taxon>Tracheophyta</taxon>
        <taxon>Spermatophyta</taxon>
        <taxon>Magnoliopsida</taxon>
        <taxon>Liliopsida</taxon>
        <taxon>Poales</taxon>
        <taxon>Poaceae</taxon>
        <taxon>BOP clade</taxon>
        <taxon>Pooideae</taxon>
        <taxon>Triticodae</taxon>
        <taxon>Triticeae</taxon>
        <taxon>Triticinae</taxon>
        <taxon>Aegilops</taxon>
    </lineage>
</organism>
<dbReference type="Gramene" id="AET7Gv20570400.22">
    <property type="protein sequence ID" value="AET7Gv20570400.22"/>
    <property type="gene ID" value="AET7Gv20570400"/>
</dbReference>
<reference evidence="2" key="2">
    <citation type="journal article" date="2017" name="Nat. Plants">
        <title>The Aegilops tauschii genome reveals multiple impacts of transposons.</title>
        <authorList>
            <person name="Zhao G."/>
            <person name="Zou C."/>
            <person name="Li K."/>
            <person name="Wang K."/>
            <person name="Li T."/>
            <person name="Gao L."/>
            <person name="Zhang X."/>
            <person name="Wang H."/>
            <person name="Yang Z."/>
            <person name="Liu X."/>
            <person name="Jiang W."/>
            <person name="Mao L."/>
            <person name="Kong X."/>
            <person name="Jiao Y."/>
            <person name="Jia J."/>
        </authorList>
    </citation>
    <scope>NUCLEOTIDE SEQUENCE [LARGE SCALE GENOMIC DNA]</scope>
    <source>
        <strain evidence="2">cv. AL8/78</strain>
    </source>
</reference>
<dbReference type="Proteomes" id="UP000015105">
    <property type="component" value="Chromosome 7D"/>
</dbReference>
<protein>
    <submittedName>
        <fullName evidence="1">Uncharacterized protein</fullName>
    </submittedName>
</protein>
<dbReference type="EnsemblPlants" id="AET7Gv20570400.22">
    <property type="protein sequence ID" value="AET7Gv20570400.22"/>
    <property type="gene ID" value="AET7Gv20570400"/>
</dbReference>
<reference evidence="1" key="3">
    <citation type="journal article" date="2017" name="Nature">
        <title>Genome sequence of the progenitor of the wheat D genome Aegilops tauschii.</title>
        <authorList>
            <person name="Luo M.C."/>
            <person name="Gu Y.Q."/>
            <person name="Puiu D."/>
            <person name="Wang H."/>
            <person name="Twardziok S.O."/>
            <person name="Deal K.R."/>
            <person name="Huo N."/>
            <person name="Zhu T."/>
            <person name="Wang L."/>
            <person name="Wang Y."/>
            <person name="McGuire P.E."/>
            <person name="Liu S."/>
            <person name="Long H."/>
            <person name="Ramasamy R.K."/>
            <person name="Rodriguez J.C."/>
            <person name="Van S.L."/>
            <person name="Yuan L."/>
            <person name="Wang Z."/>
            <person name="Xia Z."/>
            <person name="Xiao L."/>
            <person name="Anderson O.D."/>
            <person name="Ouyang S."/>
            <person name="Liang Y."/>
            <person name="Zimin A.V."/>
            <person name="Pertea G."/>
            <person name="Qi P."/>
            <person name="Bennetzen J.L."/>
            <person name="Dai X."/>
            <person name="Dawson M.W."/>
            <person name="Muller H.G."/>
            <person name="Kugler K."/>
            <person name="Rivarola-Duarte L."/>
            <person name="Spannagl M."/>
            <person name="Mayer K.F.X."/>
            <person name="Lu F.H."/>
            <person name="Bevan M.W."/>
            <person name="Leroy P."/>
            <person name="Li P."/>
            <person name="You F.M."/>
            <person name="Sun Q."/>
            <person name="Liu Z."/>
            <person name="Lyons E."/>
            <person name="Wicker T."/>
            <person name="Salzberg S.L."/>
            <person name="Devos K.M."/>
            <person name="Dvorak J."/>
        </authorList>
    </citation>
    <scope>NUCLEOTIDE SEQUENCE [LARGE SCALE GENOMIC DNA]</scope>
    <source>
        <strain evidence="1">cv. AL8/78</strain>
    </source>
</reference>
<proteinExistence type="predicted"/>
<evidence type="ECO:0000313" key="2">
    <source>
        <dbReference type="Proteomes" id="UP000015105"/>
    </source>
</evidence>
<reference evidence="2" key="1">
    <citation type="journal article" date="2014" name="Science">
        <title>Ancient hybridizations among the ancestral genomes of bread wheat.</title>
        <authorList>
            <consortium name="International Wheat Genome Sequencing Consortium,"/>
            <person name="Marcussen T."/>
            <person name="Sandve S.R."/>
            <person name="Heier L."/>
            <person name="Spannagl M."/>
            <person name="Pfeifer M."/>
            <person name="Jakobsen K.S."/>
            <person name="Wulff B.B."/>
            <person name="Steuernagel B."/>
            <person name="Mayer K.F."/>
            <person name="Olsen O.A."/>
        </authorList>
    </citation>
    <scope>NUCLEOTIDE SEQUENCE [LARGE SCALE GENOMIC DNA]</scope>
    <source>
        <strain evidence="2">cv. AL8/78</strain>
    </source>
</reference>
<reference evidence="1" key="4">
    <citation type="submission" date="2019-03" db="UniProtKB">
        <authorList>
            <consortium name="EnsemblPlants"/>
        </authorList>
    </citation>
    <scope>IDENTIFICATION</scope>
</reference>
<dbReference type="AlphaFoldDB" id="A0A453RG29"/>
<keyword evidence="2" id="KW-1185">Reference proteome</keyword>
<accession>A0A453RG29</accession>